<feature type="domain" description="Bacterial spore germination immunoglobulin-like" evidence="1">
    <location>
        <begin position="150"/>
        <end position="220"/>
    </location>
</feature>
<protein>
    <submittedName>
        <fullName evidence="2">Immunoglobulin-like domain of spore germination</fullName>
    </submittedName>
</protein>
<feature type="domain" description="Bacterial spore germination immunoglobulin-like" evidence="1">
    <location>
        <begin position="46"/>
        <end position="116"/>
    </location>
</feature>
<keyword evidence="3" id="KW-1185">Reference proteome</keyword>
<proteinExistence type="predicted"/>
<evidence type="ECO:0000313" key="2">
    <source>
        <dbReference type="EMBL" id="SFS63033.1"/>
    </source>
</evidence>
<dbReference type="RefSeq" id="WP_091836246.1">
    <property type="nucleotide sequence ID" value="NZ_FPAA01000005.1"/>
</dbReference>
<accession>A0A1I6RE99</accession>
<dbReference type="AlphaFoldDB" id="A0A1I6RE99"/>
<sequence length="236" mass="26079">MFRVRVGMLVLLMVVVLGFTFDAHGTWAKENSAFRNVSKGSPSVEYVITGKARVWEGTYLYRVKDGKKIISNGFGTASVGAPEWGDFKQVITLPKSPSAMKKTLKVEIYEESMKDGTAINKLTLSLKKGKFSEANSAFKKIAINDPKVTYSFKGEARVFEGVYHYAISDGHNYLAKGYGMASAGGPEWGAFSKKVRIPLSKMPVNGTLMLELYEESAKDGQPINNVDMLLDQLPWN</sequence>
<reference evidence="3" key="1">
    <citation type="submission" date="2016-10" db="EMBL/GenBank/DDBJ databases">
        <authorList>
            <person name="Varghese N."/>
            <person name="Submissions S."/>
        </authorList>
    </citation>
    <scope>NUCLEOTIDE SEQUENCE [LARGE SCALE GENOMIC DNA]</scope>
    <source>
        <strain evidence="3">DSM 45789</strain>
    </source>
</reference>
<name>A0A1I6RE99_9BACL</name>
<dbReference type="Proteomes" id="UP000198660">
    <property type="component" value="Unassembled WGS sequence"/>
</dbReference>
<dbReference type="EMBL" id="FPAA01000005">
    <property type="protein sequence ID" value="SFS63033.1"/>
    <property type="molecule type" value="Genomic_DNA"/>
</dbReference>
<evidence type="ECO:0000259" key="1">
    <source>
        <dbReference type="Pfam" id="PF10648"/>
    </source>
</evidence>
<dbReference type="OrthoDB" id="1357684at2"/>
<gene>
    <name evidence="2" type="ORF">SAMN05444972_10532</name>
</gene>
<dbReference type="InterPro" id="IPR018911">
    <property type="entry name" value="Gmad2_Ig-like_dom"/>
</dbReference>
<dbReference type="Pfam" id="PF10648">
    <property type="entry name" value="Gmad2"/>
    <property type="match status" value="2"/>
</dbReference>
<organism evidence="2 3">
    <name type="scientific">Marininema halotolerans</name>
    <dbReference type="NCBI Taxonomy" id="1155944"/>
    <lineage>
        <taxon>Bacteria</taxon>
        <taxon>Bacillati</taxon>
        <taxon>Bacillota</taxon>
        <taxon>Bacilli</taxon>
        <taxon>Bacillales</taxon>
        <taxon>Thermoactinomycetaceae</taxon>
        <taxon>Marininema</taxon>
    </lineage>
</organism>
<evidence type="ECO:0000313" key="3">
    <source>
        <dbReference type="Proteomes" id="UP000198660"/>
    </source>
</evidence>